<reference evidence="2 3" key="1">
    <citation type="journal article" date="2017" name="Curr. Microbiol.">
        <title>Mucilaginibacter ginsenosidivorans sp. nov., Isolated from Soil of Ginseng Field.</title>
        <authorList>
            <person name="Kim M.M."/>
            <person name="Siddiqi M.Z."/>
            <person name="Im W.T."/>
        </authorList>
    </citation>
    <scope>NUCLEOTIDE SEQUENCE [LARGE SCALE GENOMIC DNA]</scope>
    <source>
        <strain evidence="2 3">Gsoil 3017</strain>
    </source>
</reference>
<keyword evidence="3" id="KW-1185">Reference proteome</keyword>
<dbReference type="AlphaFoldDB" id="A0A5B8V2W7"/>
<feature type="domain" description="DUF695" evidence="1">
    <location>
        <begin position="22"/>
        <end position="145"/>
    </location>
</feature>
<dbReference type="Proteomes" id="UP000321479">
    <property type="component" value="Chromosome"/>
</dbReference>
<dbReference type="InterPro" id="IPR016097">
    <property type="entry name" value="DUF695"/>
</dbReference>
<name>A0A5B8V2W7_9SPHI</name>
<organism evidence="2 3">
    <name type="scientific">Mucilaginibacter ginsenosidivorans</name>
    <dbReference type="NCBI Taxonomy" id="398053"/>
    <lineage>
        <taxon>Bacteria</taxon>
        <taxon>Pseudomonadati</taxon>
        <taxon>Bacteroidota</taxon>
        <taxon>Sphingobacteriia</taxon>
        <taxon>Sphingobacteriales</taxon>
        <taxon>Sphingobacteriaceae</taxon>
        <taxon>Mucilaginibacter</taxon>
    </lineage>
</organism>
<sequence>MFSLFKKKKYLPLSDYPESWSIITEKITHTVIRINLGYKDAIAHPDYPVKMGIAIPVEEHDEIIMGIKSEIEDILNDILLKKNDGALVAIISGLEGQKFIEFLSYTKRGGINFAKIHQDLKDKFKDYEIQMYADNDVKWEAYRSFAHL</sequence>
<proteinExistence type="predicted"/>
<gene>
    <name evidence="2" type="ORF">FRZ54_24030</name>
</gene>
<evidence type="ECO:0000259" key="1">
    <source>
        <dbReference type="Pfam" id="PF05117"/>
    </source>
</evidence>
<dbReference type="Pfam" id="PF05117">
    <property type="entry name" value="DUF695"/>
    <property type="match status" value="1"/>
</dbReference>
<evidence type="ECO:0000313" key="3">
    <source>
        <dbReference type="Proteomes" id="UP000321479"/>
    </source>
</evidence>
<accession>A0A5B8V2W7</accession>
<evidence type="ECO:0000313" key="2">
    <source>
        <dbReference type="EMBL" id="QEC65508.1"/>
    </source>
</evidence>
<dbReference type="RefSeq" id="WP_147034333.1">
    <property type="nucleotide sequence ID" value="NZ_CP042436.1"/>
</dbReference>
<dbReference type="KEGG" id="mgin:FRZ54_24030"/>
<dbReference type="EMBL" id="CP042436">
    <property type="protein sequence ID" value="QEC65508.1"/>
    <property type="molecule type" value="Genomic_DNA"/>
</dbReference>
<protein>
    <submittedName>
        <fullName evidence="2">DUF695 domain-containing protein</fullName>
    </submittedName>
</protein>